<reference evidence="11" key="1">
    <citation type="journal article" date="2015" name="Antonie Van Leeuwenhoek">
        <title>Comparative 16S rRNA signatures and multilocus sequence analysis for the genus Salinicola and description of Salinicola acroporae sp. nov., isolated from coral Acropora digitifera.</title>
        <authorList>
            <person name="Lepcha R.T."/>
            <person name="Poddar A."/>
            <person name="Schumann P."/>
            <person name="Das S.K."/>
        </authorList>
    </citation>
    <scope>NUCLEOTIDE SEQUENCE</scope>
    <source>
        <strain evidence="11">S4-41</strain>
    </source>
</reference>
<keyword evidence="2 8" id="KW-0813">Transport</keyword>
<organism evidence="11 12">
    <name type="scientific">Salinicola acroporae</name>
    <dbReference type="NCBI Taxonomy" id="1541440"/>
    <lineage>
        <taxon>Bacteria</taxon>
        <taxon>Pseudomonadati</taxon>
        <taxon>Pseudomonadota</taxon>
        <taxon>Gammaproteobacteria</taxon>
        <taxon>Oceanospirillales</taxon>
        <taxon>Halomonadaceae</taxon>
        <taxon>Salinicola</taxon>
    </lineage>
</organism>
<accession>A0ABT6I3U0</accession>
<dbReference type="EMBL" id="PGFS01000001">
    <property type="protein sequence ID" value="MDH4572084.1"/>
    <property type="molecule type" value="Genomic_DNA"/>
</dbReference>
<evidence type="ECO:0000313" key="11">
    <source>
        <dbReference type="EMBL" id="MDH4572084.1"/>
    </source>
</evidence>
<keyword evidence="7 8" id="KW-0411">Iron-sulfur</keyword>
<gene>
    <name evidence="11" type="ORF">CUR86_06160</name>
</gene>
<comment type="subunit">
    <text evidence="8">Homodimer.</text>
</comment>
<comment type="similarity">
    <text evidence="8">Belongs to the high-potential iron-sulfur protein (HiPIP) family.</text>
</comment>
<evidence type="ECO:0000313" key="12">
    <source>
        <dbReference type="Proteomes" id="UP001162135"/>
    </source>
</evidence>
<evidence type="ECO:0000256" key="5">
    <source>
        <dbReference type="ARBA" id="ARBA00022982"/>
    </source>
</evidence>
<dbReference type="PROSITE" id="PS51373">
    <property type="entry name" value="HIPIP"/>
    <property type="match status" value="1"/>
</dbReference>
<dbReference type="Pfam" id="PF01355">
    <property type="entry name" value="HIPIP"/>
    <property type="match status" value="1"/>
</dbReference>
<evidence type="ECO:0000256" key="7">
    <source>
        <dbReference type="ARBA" id="ARBA00023014"/>
    </source>
</evidence>
<sequence length="118" mass="12786">MQEPAKKRTREAGGSPNGEGRRRFLRHGMCASGLLLLGWRGLPALAQDKPMLDPHAYQARALDYVEDAANAEGNPAYRTGRRCANCDFFTASSQACGLFPDHRVASDGWCSGWTASAS</sequence>
<dbReference type="InterPro" id="IPR006311">
    <property type="entry name" value="TAT_signal"/>
</dbReference>
<reference evidence="11" key="2">
    <citation type="submission" date="2017-11" db="EMBL/GenBank/DDBJ databases">
        <authorList>
            <person name="Das S.K."/>
        </authorList>
    </citation>
    <scope>NUCLEOTIDE SEQUENCE</scope>
    <source>
        <strain evidence="11">S4-41</strain>
    </source>
</reference>
<dbReference type="InterPro" id="IPR000170">
    <property type="entry name" value="High_potential_FeS_prot"/>
</dbReference>
<evidence type="ECO:0000256" key="3">
    <source>
        <dbReference type="ARBA" id="ARBA00022485"/>
    </source>
</evidence>
<evidence type="ECO:0000256" key="8">
    <source>
        <dbReference type="RuleBase" id="RU000620"/>
    </source>
</evidence>
<comment type="caution">
    <text evidence="11">The sequence shown here is derived from an EMBL/GenBank/DDBJ whole genome shotgun (WGS) entry which is preliminary data.</text>
</comment>
<dbReference type="Gene3D" id="4.10.490.10">
    <property type="entry name" value="High potential iron-sulphur protein"/>
    <property type="match status" value="1"/>
</dbReference>
<keyword evidence="5 8" id="KW-0249">Electron transport</keyword>
<evidence type="ECO:0000256" key="1">
    <source>
        <dbReference type="ARBA" id="ARBA00002137"/>
    </source>
</evidence>
<keyword evidence="3 8" id="KW-0004">4Fe-4S</keyword>
<comment type="function">
    <text evidence="1 8">Specific class of high-redox-potential 4Fe-4S ferredoxins. Functions in anaerobic electron transport in most purple and in some other photosynthetic bacteria and in at least one genus (Paracoccus) of halophilic, denitrifying bacteria.</text>
</comment>
<protein>
    <recommendedName>
        <fullName evidence="8">High-potential iron-sulfur protein</fullName>
        <shortName evidence="8">HiPIP</shortName>
    </recommendedName>
</protein>
<name>A0ABT6I3U0_9GAMM</name>
<feature type="region of interest" description="Disordered" evidence="9">
    <location>
        <begin position="1"/>
        <end position="23"/>
    </location>
</feature>
<proteinExistence type="inferred from homology"/>
<evidence type="ECO:0000256" key="9">
    <source>
        <dbReference type="SAM" id="MobiDB-lite"/>
    </source>
</evidence>
<keyword evidence="6 8" id="KW-0408">Iron</keyword>
<evidence type="ECO:0000256" key="2">
    <source>
        <dbReference type="ARBA" id="ARBA00022448"/>
    </source>
</evidence>
<dbReference type="SUPFAM" id="SSF57652">
    <property type="entry name" value="HIPIP (high potential iron protein)"/>
    <property type="match status" value="1"/>
</dbReference>
<evidence type="ECO:0000256" key="6">
    <source>
        <dbReference type="ARBA" id="ARBA00023004"/>
    </source>
</evidence>
<dbReference type="Proteomes" id="UP001162135">
    <property type="component" value="Unassembled WGS sequence"/>
</dbReference>
<dbReference type="RefSeq" id="WP_110716031.1">
    <property type="nucleotide sequence ID" value="NZ_PGFS01000001.1"/>
</dbReference>
<evidence type="ECO:0000256" key="4">
    <source>
        <dbReference type="ARBA" id="ARBA00022723"/>
    </source>
</evidence>
<dbReference type="InterPro" id="IPR036369">
    <property type="entry name" value="HIPIP_sf"/>
</dbReference>
<evidence type="ECO:0000259" key="10">
    <source>
        <dbReference type="PROSITE" id="PS51373"/>
    </source>
</evidence>
<dbReference type="PROSITE" id="PS51318">
    <property type="entry name" value="TAT"/>
    <property type="match status" value="1"/>
</dbReference>
<keyword evidence="4 8" id="KW-0479">Metal-binding</keyword>
<keyword evidence="12" id="KW-1185">Reference proteome</keyword>
<feature type="domain" description="High potential iron-sulfur proteins family profile" evidence="10">
    <location>
        <begin position="46"/>
        <end position="118"/>
    </location>
</feature>